<dbReference type="OrthoDB" id="264630at2759"/>
<protein>
    <submittedName>
        <fullName evidence="2">Uncharacterized protein</fullName>
    </submittedName>
</protein>
<feature type="region of interest" description="Disordered" evidence="1">
    <location>
        <begin position="155"/>
        <end position="178"/>
    </location>
</feature>
<dbReference type="VEuPathDB" id="TriTrypDB:LdCL_160006300"/>
<reference evidence="4" key="6">
    <citation type="submission" date="2019-02" db="EMBL/GenBank/DDBJ databases">
        <title>FDA dAtabase for Regulatory Grade micrObial Sequences (FDA-ARGOS): Supporting development and validation of Infectious Disease Dx tests.</title>
        <authorList>
            <person name="Duncan R."/>
            <person name="Fisher C."/>
            <person name="Tallon L.J."/>
            <person name="Sadzewicz L."/>
            <person name="Sengamalay N."/>
            <person name="Ott S."/>
            <person name="Godinez A."/>
            <person name="Nagaraj S."/>
            <person name="Nadendla S."/>
            <person name="Sichtig H."/>
        </authorList>
    </citation>
    <scope>NUCLEOTIDE SEQUENCE</scope>
    <source>
        <strain evidence="4">FDAARGOS_361</strain>
    </source>
</reference>
<reference evidence="2 6" key="4">
    <citation type="journal article" date="2018" name="Sci. Rep.">
        <title>A complete Leishmania donovani reference genome identifies novel genetic variations associated with virulence.</title>
        <authorList>
            <person name="Lypaczewski P."/>
            <person name="Hoshizaki J."/>
            <person name="Zhang W.-W."/>
            <person name="McCall L.-I."/>
            <person name="Torcivia-Rodriguez J."/>
            <person name="Simonyan V."/>
            <person name="Kaur A."/>
            <person name="Dewar K."/>
            <person name="Matlashewski G."/>
        </authorList>
    </citation>
    <scope>NUCLEOTIDE SEQUENCE [LARGE SCALE GENOMIC DNA]</scope>
    <source>
        <strain evidence="2 6">LdCL</strain>
    </source>
</reference>
<evidence type="ECO:0000256" key="1">
    <source>
        <dbReference type="SAM" id="MobiDB-lite"/>
    </source>
</evidence>
<keyword evidence="6" id="KW-1185">Reference proteome</keyword>
<reference evidence="5" key="3">
    <citation type="submission" date="2011-02" db="EMBL/GenBank/DDBJ databases">
        <title>Whole genome sequencing of Leishmania donovani clinical lines reveals dynamic variation related to drug resistance.</title>
        <authorList>
            <person name="Downing T."/>
            <person name="Imamura H."/>
            <person name="Sanders M."/>
            <person name="Decuypere S."/>
            <person name="Hertz-Fowler C."/>
            <person name="Clark T.G."/>
            <person name="Rijal S."/>
            <person name="Sundar S."/>
            <person name="Quail M.A."/>
            <person name="De Doncker S."/>
            <person name="Maes I."/>
            <person name="Vanaerschot M."/>
            <person name="Stark O."/>
            <person name="Schonian G."/>
            <person name="Dujardin J.C."/>
            <person name="Berriman M."/>
        </authorList>
    </citation>
    <scope>NUCLEOTIDE SEQUENCE [LARGE SCALE GENOMIC DNA]</scope>
    <source>
        <strain evidence="5">BPK282A1</strain>
    </source>
</reference>
<dbReference type="Proteomes" id="UP000318447">
    <property type="component" value="Unassembled WGS sequence"/>
</dbReference>
<dbReference type="EMBL" id="RHLC01000028">
    <property type="protein sequence ID" value="TPP51225.1"/>
    <property type="molecule type" value="Genomic_DNA"/>
</dbReference>
<sequence length="208" mass="23309">MGSTKPDLSRALQQHLQSVGERAGERLFVYAHAQRQNRKASMKAQCSDETADLYRPAMGLLAKRMSKRRAPLHGVAAAPRAPSVQLDEPTAIQLLTSALPRYWREFLSRTAERERHRLARLRKLKLQVVESAMEECTFHPRLSPQTCRCPARDCDSSGAAPHATPSTTIIDGEERSSHAPTEEWAAALAMFEAEMQALHDTLVRLRQT</sequence>
<accession>A0A3Q8IIW8</accession>
<dbReference type="OMA" id="PARDCDS"/>
<dbReference type="EMBL" id="CP029515">
    <property type="protein sequence ID" value="AYU77591.1"/>
    <property type="molecule type" value="Genomic_DNA"/>
</dbReference>
<dbReference type="VEuPathDB" id="TriTrypDB:LdBPK_160140.1"/>
<reference evidence="7" key="5">
    <citation type="submission" date="2019-02" db="EMBL/GenBank/DDBJ databases">
        <title>FDA dAtabase for Regulatory Grade micrObial Sequences (FDA-ARGOS): Supporting development and validation of Infectious Disease Dx tests.</title>
        <authorList>
            <person name="Duncan R."/>
            <person name="Fisher C."/>
            <person name="Tallon L."/>
            <person name="Sadzewicz L."/>
            <person name="Sengamalay N."/>
            <person name="Ott S."/>
            <person name="Godinez A."/>
            <person name="Nagaraj S."/>
            <person name="Vavikolanu K."/>
            <person name="Nadendla S."/>
            <person name="Aluvathingal J."/>
            <person name="Sichtig H."/>
        </authorList>
    </citation>
    <scope>NUCLEOTIDE SEQUENCE [LARGE SCALE GENOMIC DNA]</scope>
    <source>
        <strain evidence="7">FDAARGOS_361</strain>
    </source>
</reference>
<dbReference type="Proteomes" id="UP000008980">
    <property type="component" value="Chromosome 16"/>
</dbReference>
<organism evidence="2 6">
    <name type="scientific">Leishmania donovani</name>
    <dbReference type="NCBI Taxonomy" id="5661"/>
    <lineage>
        <taxon>Eukaryota</taxon>
        <taxon>Discoba</taxon>
        <taxon>Euglenozoa</taxon>
        <taxon>Kinetoplastea</taxon>
        <taxon>Metakinetoplastina</taxon>
        <taxon>Trypanosomatida</taxon>
        <taxon>Trypanosomatidae</taxon>
        <taxon>Leishmaniinae</taxon>
        <taxon>Leishmania</taxon>
    </lineage>
</organism>
<reference evidence="3 5" key="1">
    <citation type="journal article" date="2011" name="Genome Res.">
        <title>Whole genome sequencing of multiple Leishmania donovani clinical isolates provides insights into population structure and mechanisms of drug resistance.</title>
        <authorList>
            <person name="Downing T."/>
            <person name="Imamura H."/>
            <person name="Decuypere S."/>
            <person name="Clark T.G."/>
            <person name="Coombs G.H."/>
            <person name="Cotton J.A."/>
            <person name="Hilley J.D."/>
            <person name="de Doncker S."/>
            <person name="Maes I."/>
            <person name="Mottram J.C."/>
            <person name="Quail M.A."/>
            <person name="Rijal S."/>
            <person name="Sanders M."/>
            <person name="Schonian G."/>
            <person name="Stark O."/>
            <person name="Sundar S."/>
            <person name="Vanaerschot M."/>
            <person name="Hertz-Fowler C."/>
            <person name="Dujardin J.C."/>
            <person name="Berriman M."/>
        </authorList>
    </citation>
    <scope>NUCLEOTIDE SEQUENCE [LARGE SCALE GENOMIC DNA]</scope>
    <source>
        <strain evidence="3 5">BPK282A1</strain>
    </source>
</reference>
<evidence type="ECO:0000313" key="7">
    <source>
        <dbReference type="Proteomes" id="UP000318447"/>
    </source>
</evidence>
<dbReference type="AlphaFoldDB" id="A0A3Q8IIW8"/>
<dbReference type="GeneID" id="13393070"/>
<evidence type="ECO:0000313" key="3">
    <source>
        <dbReference type="EMBL" id="CBZ32994.1"/>
    </source>
</evidence>
<evidence type="ECO:0000313" key="6">
    <source>
        <dbReference type="Proteomes" id="UP000274082"/>
    </source>
</evidence>
<evidence type="ECO:0000313" key="2">
    <source>
        <dbReference type="EMBL" id="AYU77591.1"/>
    </source>
</evidence>
<reference evidence="3" key="2">
    <citation type="submission" date="2011-01" db="EMBL/GenBank/DDBJ databases">
        <authorList>
            <person name="Zhao B.P."/>
            <person name="Ren Z.A."/>
            <person name="Li C.D."/>
        </authorList>
    </citation>
    <scope>NUCLEOTIDE SEQUENCE</scope>
    <source>
        <strain evidence="3">BPK282A1</strain>
    </source>
</reference>
<dbReference type="VEuPathDB" id="TriTrypDB:LDHU3_16.0150"/>
<dbReference type="Proteomes" id="UP000274082">
    <property type="component" value="Chromosome 16"/>
</dbReference>
<accession>E9BCL8</accession>
<name>A0A3Q8IIW8_LEIDO</name>
<gene>
    <name evidence="4" type="ORF">CGC21_25285</name>
    <name evidence="3" type="ORF">LDBPK_160140</name>
    <name evidence="2" type="ORF">LdCL_160006300</name>
</gene>
<dbReference type="RefSeq" id="XP_003859702.1">
    <property type="nucleotide sequence ID" value="XM_003859654.1"/>
</dbReference>
<dbReference type="EMBL" id="FR799603">
    <property type="protein sequence ID" value="CBZ32994.1"/>
    <property type="molecule type" value="Genomic_DNA"/>
</dbReference>
<dbReference type="KEGG" id="ldo:LDBPK_160140"/>
<evidence type="ECO:0000313" key="4">
    <source>
        <dbReference type="EMBL" id="TPP51225.1"/>
    </source>
</evidence>
<evidence type="ECO:0000313" key="5">
    <source>
        <dbReference type="Proteomes" id="UP000008980"/>
    </source>
</evidence>
<proteinExistence type="predicted"/>